<name>A0A9W8WI13_9HYPO</name>
<evidence type="ECO:0000313" key="5">
    <source>
        <dbReference type="EMBL" id="KAJ4326303.1"/>
    </source>
</evidence>
<reference evidence="5" key="1">
    <citation type="submission" date="2022-10" db="EMBL/GenBank/DDBJ databases">
        <title>Tapping the CABI collections for fungal endophytes: first genome assemblies for Collariella, Neodidymelliopsis, Ascochyta clinopodiicola, Didymella pomorum, Didymosphaeria variabile, Neocosmospora piperis and Neocucurbitaria cava.</title>
        <authorList>
            <person name="Hill R."/>
        </authorList>
    </citation>
    <scope>NUCLEOTIDE SEQUENCE</scope>
    <source>
        <strain evidence="5">IMI 366586</strain>
    </source>
</reference>
<evidence type="ECO:0000256" key="2">
    <source>
        <dbReference type="ARBA" id="ARBA00022771"/>
    </source>
</evidence>
<keyword evidence="2" id="KW-0863">Zinc-finger</keyword>
<keyword evidence="3" id="KW-0862">Zinc</keyword>
<dbReference type="InterPro" id="IPR001876">
    <property type="entry name" value="Znf_RanBP2"/>
</dbReference>
<dbReference type="OrthoDB" id="4970131at2759"/>
<comment type="caution">
    <text evidence="5">The sequence shown here is derived from an EMBL/GenBank/DDBJ whole genome shotgun (WGS) entry which is preliminary data.</text>
</comment>
<evidence type="ECO:0000259" key="4">
    <source>
        <dbReference type="PROSITE" id="PS01358"/>
    </source>
</evidence>
<feature type="domain" description="RanBP2-type" evidence="4">
    <location>
        <begin position="15"/>
        <end position="34"/>
    </location>
</feature>
<dbReference type="AlphaFoldDB" id="A0A9W8WI13"/>
<dbReference type="PROSITE" id="PS01358">
    <property type="entry name" value="ZF_RANBP2_1"/>
    <property type="match status" value="1"/>
</dbReference>
<dbReference type="Proteomes" id="UP001140502">
    <property type="component" value="Unassembled WGS sequence"/>
</dbReference>
<keyword evidence="1" id="KW-0479">Metal-binding</keyword>
<dbReference type="GO" id="GO:0008270">
    <property type="term" value="F:zinc ion binding"/>
    <property type="evidence" value="ECO:0007669"/>
    <property type="project" value="UniProtKB-KW"/>
</dbReference>
<dbReference type="InterPro" id="IPR036443">
    <property type="entry name" value="Znf_RanBP2_sf"/>
</dbReference>
<dbReference type="SUPFAM" id="SSF90209">
    <property type="entry name" value="Ran binding protein zinc finger-like"/>
    <property type="match status" value="1"/>
</dbReference>
<dbReference type="EMBL" id="JAPEUR010000043">
    <property type="protein sequence ID" value="KAJ4326303.1"/>
    <property type="molecule type" value="Genomic_DNA"/>
</dbReference>
<evidence type="ECO:0000256" key="1">
    <source>
        <dbReference type="ARBA" id="ARBA00022723"/>
    </source>
</evidence>
<gene>
    <name evidence="5" type="ORF">N0V84_003169</name>
</gene>
<keyword evidence="6" id="KW-1185">Reference proteome</keyword>
<organism evidence="5 6">
    <name type="scientific">Fusarium piperis</name>
    <dbReference type="NCBI Taxonomy" id="1435070"/>
    <lineage>
        <taxon>Eukaryota</taxon>
        <taxon>Fungi</taxon>
        <taxon>Dikarya</taxon>
        <taxon>Ascomycota</taxon>
        <taxon>Pezizomycotina</taxon>
        <taxon>Sordariomycetes</taxon>
        <taxon>Hypocreomycetidae</taxon>
        <taxon>Hypocreales</taxon>
        <taxon>Nectriaceae</taxon>
        <taxon>Fusarium</taxon>
        <taxon>Fusarium solani species complex</taxon>
    </lineage>
</organism>
<sequence length="81" mass="9285">MSGITKIVRDDHTKWRCKHCKHINDMAVTHCTKCNRKRGIGAQAIDSHNSLIGELQITNSIGDEFWEYADYIEVAIQDPEQ</sequence>
<proteinExistence type="predicted"/>
<accession>A0A9W8WI13</accession>
<dbReference type="Gene3D" id="2.30.30.380">
    <property type="entry name" value="Zn-finger domain of Sec23/24"/>
    <property type="match status" value="1"/>
</dbReference>
<protein>
    <recommendedName>
        <fullName evidence="4">RanBP2-type domain-containing protein</fullName>
    </recommendedName>
</protein>
<evidence type="ECO:0000256" key="3">
    <source>
        <dbReference type="ARBA" id="ARBA00022833"/>
    </source>
</evidence>
<evidence type="ECO:0000313" key="6">
    <source>
        <dbReference type="Proteomes" id="UP001140502"/>
    </source>
</evidence>